<sequence length="97" mass="11433">MTIFNMRENSHKNFAQHTVQWSGSRNTCTSCTKVHKRLKPESVPTPRILEQVKWADASPHRTPNVELLKREERFSKKKKVRVNLDDIKQSTKTYIKL</sequence>
<reference evidence="2" key="1">
    <citation type="submission" date="2022-11" db="UniProtKB">
        <authorList>
            <consortium name="WormBaseParasite"/>
        </authorList>
    </citation>
    <scope>IDENTIFICATION</scope>
</reference>
<protein>
    <submittedName>
        <fullName evidence="2">Uncharacterized protein</fullName>
    </submittedName>
</protein>
<accession>A0A915L9T6</accession>
<proteinExistence type="predicted"/>
<organism evidence="1 2">
    <name type="scientific">Romanomermis culicivorax</name>
    <name type="common">Nematode worm</name>
    <dbReference type="NCBI Taxonomy" id="13658"/>
    <lineage>
        <taxon>Eukaryota</taxon>
        <taxon>Metazoa</taxon>
        <taxon>Ecdysozoa</taxon>
        <taxon>Nematoda</taxon>
        <taxon>Enoplea</taxon>
        <taxon>Dorylaimia</taxon>
        <taxon>Mermithida</taxon>
        <taxon>Mermithoidea</taxon>
        <taxon>Mermithidae</taxon>
        <taxon>Romanomermis</taxon>
    </lineage>
</organism>
<dbReference type="WBParaSite" id="nRc.2.0.1.t46516-RA">
    <property type="protein sequence ID" value="nRc.2.0.1.t46516-RA"/>
    <property type="gene ID" value="nRc.2.0.1.g46516"/>
</dbReference>
<dbReference type="Proteomes" id="UP000887565">
    <property type="component" value="Unplaced"/>
</dbReference>
<dbReference type="AlphaFoldDB" id="A0A915L9T6"/>
<keyword evidence="1" id="KW-1185">Reference proteome</keyword>
<name>A0A915L9T6_ROMCU</name>
<evidence type="ECO:0000313" key="1">
    <source>
        <dbReference type="Proteomes" id="UP000887565"/>
    </source>
</evidence>
<evidence type="ECO:0000313" key="2">
    <source>
        <dbReference type="WBParaSite" id="nRc.2.0.1.t46516-RA"/>
    </source>
</evidence>